<sequence>MTRERASSGMTYGNGYVLFVSMPVSSLRNKMQNRCSTFMVICFRCYWSFGMSGMAGASGVTTSRITRKGLSTAAVPRFPVSILEF</sequence>
<organism evidence="1 2">
    <name type="scientific">Aspergillus bertholletiae</name>
    <dbReference type="NCBI Taxonomy" id="1226010"/>
    <lineage>
        <taxon>Eukaryota</taxon>
        <taxon>Fungi</taxon>
        <taxon>Dikarya</taxon>
        <taxon>Ascomycota</taxon>
        <taxon>Pezizomycotina</taxon>
        <taxon>Eurotiomycetes</taxon>
        <taxon>Eurotiomycetidae</taxon>
        <taxon>Eurotiales</taxon>
        <taxon>Aspergillaceae</taxon>
        <taxon>Aspergillus</taxon>
        <taxon>Aspergillus subgen. Circumdati</taxon>
    </lineage>
</organism>
<reference evidence="1 2" key="1">
    <citation type="submission" date="2019-04" db="EMBL/GenBank/DDBJ databases">
        <title>Friends and foes A comparative genomics studyof 23 Aspergillus species from section Flavi.</title>
        <authorList>
            <consortium name="DOE Joint Genome Institute"/>
            <person name="Kjaerbolling I."/>
            <person name="Vesth T."/>
            <person name="Frisvad J.C."/>
            <person name="Nybo J.L."/>
            <person name="Theobald S."/>
            <person name="Kildgaard S."/>
            <person name="Isbrandt T."/>
            <person name="Kuo A."/>
            <person name="Sato A."/>
            <person name="Lyhne E.K."/>
            <person name="Kogle M.E."/>
            <person name="Wiebenga A."/>
            <person name="Kun R.S."/>
            <person name="Lubbers R.J."/>
            <person name="Makela M.R."/>
            <person name="Barry K."/>
            <person name="Chovatia M."/>
            <person name="Clum A."/>
            <person name="Daum C."/>
            <person name="Haridas S."/>
            <person name="He G."/>
            <person name="LaButti K."/>
            <person name="Lipzen A."/>
            <person name="Mondo S."/>
            <person name="Riley R."/>
            <person name="Salamov A."/>
            <person name="Simmons B.A."/>
            <person name="Magnuson J.K."/>
            <person name="Henrissat B."/>
            <person name="Mortensen U.H."/>
            <person name="Larsen T.O."/>
            <person name="Devries R.P."/>
            <person name="Grigoriev I.V."/>
            <person name="Machida M."/>
            <person name="Baker S.E."/>
            <person name="Andersen M.R."/>
        </authorList>
    </citation>
    <scope>NUCLEOTIDE SEQUENCE [LARGE SCALE GENOMIC DNA]</scope>
    <source>
        <strain evidence="1 2">IBT 29228</strain>
    </source>
</reference>
<evidence type="ECO:0000313" key="1">
    <source>
        <dbReference type="EMBL" id="KAE8381560.1"/>
    </source>
</evidence>
<dbReference type="Proteomes" id="UP000326198">
    <property type="component" value="Unassembled WGS sequence"/>
</dbReference>
<protein>
    <submittedName>
        <fullName evidence="1">Uncharacterized protein</fullName>
    </submittedName>
</protein>
<accession>A0A5N7BIE0</accession>
<dbReference type="EMBL" id="ML736170">
    <property type="protein sequence ID" value="KAE8381560.1"/>
    <property type="molecule type" value="Genomic_DNA"/>
</dbReference>
<proteinExistence type="predicted"/>
<evidence type="ECO:0000313" key="2">
    <source>
        <dbReference type="Proteomes" id="UP000326198"/>
    </source>
</evidence>
<gene>
    <name evidence="1" type="ORF">BDV26DRAFT_78812</name>
</gene>
<name>A0A5N7BIE0_9EURO</name>
<dbReference type="AlphaFoldDB" id="A0A5N7BIE0"/>
<keyword evidence="2" id="KW-1185">Reference proteome</keyword>